<evidence type="ECO:0000256" key="1">
    <source>
        <dbReference type="ARBA" id="ARBA00007884"/>
    </source>
</evidence>
<dbReference type="InterPro" id="IPR039131">
    <property type="entry name" value="NDUFAF1"/>
</dbReference>
<organism evidence="3 4">
    <name type="scientific">Phaeodactylibacter xiamenensis</name>
    <dbReference type="NCBI Taxonomy" id="1524460"/>
    <lineage>
        <taxon>Bacteria</taxon>
        <taxon>Pseudomonadati</taxon>
        <taxon>Bacteroidota</taxon>
        <taxon>Saprospiria</taxon>
        <taxon>Saprospirales</taxon>
        <taxon>Haliscomenobacteraceae</taxon>
        <taxon>Phaeodactylibacter</taxon>
    </lineage>
</organism>
<dbReference type="InterPro" id="IPR008979">
    <property type="entry name" value="Galactose-bd-like_sf"/>
</dbReference>
<name>A0A098S0N1_9BACT</name>
<dbReference type="PANTHER" id="PTHR13194">
    <property type="entry name" value="COMPLEX I INTERMEDIATE-ASSOCIATED PROTEIN 30"/>
    <property type="match status" value="1"/>
</dbReference>
<reference evidence="3 4" key="1">
    <citation type="journal article" date="2014" name="Int. J. Syst. Evol. Microbiol.">
        <title>Phaeodactylibacter xiamenensis gen. nov., sp. nov., a member of the family Saprospiraceae isolated from the marine alga Phaeodactylum tricornutum.</title>
        <authorList>
            <person name="Chen Z.Jr."/>
            <person name="Lei X."/>
            <person name="Lai Q."/>
            <person name="Li Y."/>
            <person name="Zhang B."/>
            <person name="Zhang J."/>
            <person name="Zhang H."/>
            <person name="Yang L."/>
            <person name="Zheng W."/>
            <person name="Tian Y."/>
            <person name="Yu Z."/>
            <person name="Xu H.Jr."/>
            <person name="Zheng T."/>
        </authorList>
    </citation>
    <scope>NUCLEOTIDE SEQUENCE [LARGE SCALE GENOMIC DNA]</scope>
    <source>
        <strain evidence="3 4">KD52</strain>
    </source>
</reference>
<evidence type="ECO:0000259" key="2">
    <source>
        <dbReference type="Pfam" id="PF08547"/>
    </source>
</evidence>
<evidence type="ECO:0000313" key="4">
    <source>
        <dbReference type="Proteomes" id="UP000029736"/>
    </source>
</evidence>
<gene>
    <name evidence="3" type="ORF">IX84_27820</name>
</gene>
<dbReference type="SUPFAM" id="SSF49785">
    <property type="entry name" value="Galactose-binding domain-like"/>
    <property type="match status" value="1"/>
</dbReference>
<proteinExistence type="inferred from homology"/>
<dbReference type="Pfam" id="PF08547">
    <property type="entry name" value="CIA30"/>
    <property type="match status" value="1"/>
</dbReference>
<protein>
    <recommendedName>
        <fullName evidence="2">NADH:ubiquinone oxidoreductase intermediate-associated protein 30 domain-containing protein</fullName>
    </recommendedName>
</protein>
<evidence type="ECO:0000313" key="3">
    <source>
        <dbReference type="EMBL" id="KGE85318.1"/>
    </source>
</evidence>
<dbReference type="AlphaFoldDB" id="A0A098S0N1"/>
<dbReference type="Gene3D" id="2.60.120.430">
    <property type="entry name" value="Galactose-binding lectin"/>
    <property type="match status" value="1"/>
</dbReference>
<sequence length="168" mass="18691">MLTGQTTIETFHPTQLDWQIVNDGVMGGISKSQMTVNAESYGQFSGTVSLENNGGFASCRATVEKIDMSGTRGVRLRVRGDGQRYDFRVRLSGPYSRVSYRACFTANDGDWHTVELPWSAFEPTFRGRTLNDVPPITPDDIREVGFLIADKQAGPFQLEIDKISAYLD</sequence>
<dbReference type="STRING" id="1524460.IX84_27820"/>
<comment type="caution">
    <text evidence="3">The sequence shown here is derived from an EMBL/GenBank/DDBJ whole genome shotgun (WGS) entry which is preliminary data.</text>
</comment>
<dbReference type="RefSeq" id="WP_044228349.1">
    <property type="nucleotide sequence ID" value="NZ_JPOS01000090.1"/>
</dbReference>
<comment type="similarity">
    <text evidence="1">Belongs to the CIA30 family.</text>
</comment>
<dbReference type="InterPro" id="IPR013857">
    <property type="entry name" value="NADH-UbQ_OxRdtase-assoc_prot30"/>
</dbReference>
<feature type="domain" description="NADH:ubiquinone oxidoreductase intermediate-associated protein 30" evidence="2">
    <location>
        <begin position="15"/>
        <end position="160"/>
    </location>
</feature>
<dbReference type="PANTHER" id="PTHR13194:SF19">
    <property type="entry name" value="NAD(P)-BINDING ROSSMANN-FOLD SUPERFAMILY PROTEIN"/>
    <property type="match status" value="1"/>
</dbReference>
<dbReference type="OrthoDB" id="442188at2"/>
<dbReference type="Proteomes" id="UP000029736">
    <property type="component" value="Unassembled WGS sequence"/>
</dbReference>
<keyword evidence="4" id="KW-1185">Reference proteome</keyword>
<accession>A0A098S0N1</accession>
<dbReference type="EMBL" id="JPOS01000090">
    <property type="protein sequence ID" value="KGE85318.1"/>
    <property type="molecule type" value="Genomic_DNA"/>
</dbReference>